<dbReference type="SUPFAM" id="SSF46785">
    <property type="entry name" value="Winged helix' DNA-binding domain"/>
    <property type="match status" value="1"/>
</dbReference>
<dbReference type="InterPro" id="IPR036390">
    <property type="entry name" value="WH_DNA-bd_sf"/>
</dbReference>
<feature type="domain" description="HTH marR-type" evidence="2">
    <location>
        <begin position="2"/>
        <end position="139"/>
    </location>
</feature>
<protein>
    <submittedName>
        <fullName evidence="3">MarR family winged helix-turn-helix transcriptional regulator</fullName>
    </submittedName>
</protein>
<dbReference type="PRINTS" id="PR00598">
    <property type="entry name" value="HTHMARR"/>
</dbReference>
<dbReference type="EMBL" id="JBHLWN010000123">
    <property type="protein sequence ID" value="MFC0216583.1"/>
    <property type="molecule type" value="Genomic_DNA"/>
</dbReference>
<dbReference type="RefSeq" id="WP_377474915.1">
    <property type="nucleotide sequence ID" value="NZ_JBHLWN010000123.1"/>
</dbReference>
<evidence type="ECO:0000313" key="4">
    <source>
        <dbReference type="Proteomes" id="UP001589776"/>
    </source>
</evidence>
<proteinExistence type="predicted"/>
<dbReference type="Proteomes" id="UP001589776">
    <property type="component" value="Unassembled WGS sequence"/>
</dbReference>
<evidence type="ECO:0000256" key="1">
    <source>
        <dbReference type="ARBA" id="ARBA00023125"/>
    </source>
</evidence>
<dbReference type="PANTHER" id="PTHR33164">
    <property type="entry name" value="TRANSCRIPTIONAL REGULATOR, MARR FAMILY"/>
    <property type="match status" value="1"/>
</dbReference>
<dbReference type="Gene3D" id="1.10.10.10">
    <property type="entry name" value="Winged helix-like DNA-binding domain superfamily/Winged helix DNA-binding domain"/>
    <property type="match status" value="1"/>
</dbReference>
<keyword evidence="1" id="KW-0238">DNA-binding</keyword>
<dbReference type="Pfam" id="PF01047">
    <property type="entry name" value="MarR"/>
    <property type="match status" value="1"/>
</dbReference>
<dbReference type="InterPro" id="IPR011991">
    <property type="entry name" value="ArsR-like_HTH"/>
</dbReference>
<gene>
    <name evidence="3" type="ORF">ACFFK0_29740</name>
</gene>
<dbReference type="InterPro" id="IPR039422">
    <property type="entry name" value="MarR/SlyA-like"/>
</dbReference>
<dbReference type="InterPro" id="IPR000835">
    <property type="entry name" value="HTH_MarR-typ"/>
</dbReference>
<dbReference type="PANTHER" id="PTHR33164:SF43">
    <property type="entry name" value="HTH-TYPE TRANSCRIPTIONAL REPRESSOR YETL"/>
    <property type="match status" value="1"/>
</dbReference>
<dbReference type="SMART" id="SM00347">
    <property type="entry name" value="HTH_MARR"/>
    <property type="match status" value="1"/>
</dbReference>
<evidence type="ECO:0000259" key="2">
    <source>
        <dbReference type="PROSITE" id="PS50995"/>
    </source>
</evidence>
<comment type="caution">
    <text evidence="3">The sequence shown here is derived from an EMBL/GenBank/DDBJ whole genome shotgun (WGS) entry which is preliminary data.</text>
</comment>
<dbReference type="CDD" id="cd00090">
    <property type="entry name" value="HTH_ARSR"/>
    <property type="match status" value="1"/>
</dbReference>
<organism evidence="3 4">
    <name type="scientific">Paenibacillus chartarius</name>
    <dbReference type="NCBI Taxonomy" id="747481"/>
    <lineage>
        <taxon>Bacteria</taxon>
        <taxon>Bacillati</taxon>
        <taxon>Bacillota</taxon>
        <taxon>Bacilli</taxon>
        <taxon>Bacillales</taxon>
        <taxon>Paenibacillaceae</taxon>
        <taxon>Paenibacillus</taxon>
    </lineage>
</organism>
<name>A0ABV6DV90_9BACL</name>
<reference evidence="3 4" key="1">
    <citation type="submission" date="2024-09" db="EMBL/GenBank/DDBJ databases">
        <authorList>
            <person name="Sun Q."/>
            <person name="Mori K."/>
        </authorList>
    </citation>
    <scope>NUCLEOTIDE SEQUENCE [LARGE SCALE GENOMIC DNA]</scope>
    <source>
        <strain evidence="3 4">CCM 7759</strain>
    </source>
</reference>
<sequence length="149" mass="17319">MERGTGNDLNALFRRLNKLRNTMMFSDLKELGLTGPQILVLRELFVGQQRTIGELSKALELSNSTITGIVDRLERNGLVERKRDEKDRRVVFVSITPRCEQLKTERFAQMDAKMDEMLREAFTPEQFELLHDVLIKLISHLENQLEGFK</sequence>
<dbReference type="InterPro" id="IPR036388">
    <property type="entry name" value="WH-like_DNA-bd_sf"/>
</dbReference>
<accession>A0ABV6DV90</accession>
<keyword evidence="4" id="KW-1185">Reference proteome</keyword>
<dbReference type="PROSITE" id="PS50995">
    <property type="entry name" value="HTH_MARR_2"/>
    <property type="match status" value="1"/>
</dbReference>
<evidence type="ECO:0000313" key="3">
    <source>
        <dbReference type="EMBL" id="MFC0216583.1"/>
    </source>
</evidence>